<organism evidence="2 3">
    <name type="scientific">Arcicella aurantiaca</name>
    <dbReference type="NCBI Taxonomy" id="591202"/>
    <lineage>
        <taxon>Bacteria</taxon>
        <taxon>Pseudomonadati</taxon>
        <taxon>Bacteroidota</taxon>
        <taxon>Cytophagia</taxon>
        <taxon>Cytophagales</taxon>
        <taxon>Flectobacillaceae</taxon>
        <taxon>Arcicella</taxon>
    </lineage>
</organism>
<keyword evidence="3" id="KW-1185">Reference proteome</keyword>
<feature type="domain" description="Outer membrane protein beta-barrel" evidence="1">
    <location>
        <begin position="55"/>
        <end position="225"/>
    </location>
</feature>
<dbReference type="Pfam" id="PF13568">
    <property type="entry name" value="OMP_b-brl_2"/>
    <property type="match status" value="1"/>
</dbReference>
<sequence length="253" mass="29378">MFTTYFWNKYHLYRQKVIFFTVLSCIFVVGLSSEATAQRYEYKRIYDEFYDDKIVHFGFLFGFGSSRFNVYHSKNLGSGSTSDSSVTIVSPGNFAFQVGGLVNFKLTDRFDFKTGLNIALYGREVDYRFTHSPNFPAELRESTWLEIPLLMKYKSQRRGNSRMFLDAGVKIGIEANVRKNAASTKRLDTRTGDLSLEYGVGFEQFFKYFKFTPELRFSHGLTNMFIPPTNNNAYARDIQRLNAHTVTLFLMFE</sequence>
<reference evidence="2 3" key="1">
    <citation type="submission" date="2018-05" db="EMBL/GenBank/DDBJ databases">
        <title>Genomic Encyclopedia of Archaeal and Bacterial Type Strains, Phase II (KMG-II): from individual species to whole genera.</title>
        <authorList>
            <person name="Goeker M."/>
        </authorList>
    </citation>
    <scope>NUCLEOTIDE SEQUENCE [LARGE SCALE GENOMIC DNA]</scope>
    <source>
        <strain evidence="2 3">DSM 22214</strain>
    </source>
</reference>
<dbReference type="Proteomes" id="UP000245489">
    <property type="component" value="Unassembled WGS sequence"/>
</dbReference>
<gene>
    <name evidence="2" type="ORF">LV89_03527</name>
</gene>
<dbReference type="EMBL" id="QGGO01000021">
    <property type="protein sequence ID" value="PWK22142.1"/>
    <property type="molecule type" value="Genomic_DNA"/>
</dbReference>
<protein>
    <submittedName>
        <fullName evidence="2">Outer membrane protein with beta-barrel domain</fullName>
    </submittedName>
</protein>
<evidence type="ECO:0000313" key="2">
    <source>
        <dbReference type="EMBL" id="PWK22142.1"/>
    </source>
</evidence>
<dbReference type="InterPro" id="IPR025665">
    <property type="entry name" value="Beta-barrel_OMP_2"/>
</dbReference>
<name>A0A316DXS4_9BACT</name>
<dbReference type="OrthoDB" id="1467485at2"/>
<proteinExistence type="predicted"/>
<dbReference type="RefSeq" id="WP_109744218.1">
    <property type="nucleotide sequence ID" value="NZ_QGGO01000021.1"/>
</dbReference>
<accession>A0A316DXS4</accession>
<dbReference type="AlphaFoldDB" id="A0A316DXS4"/>
<evidence type="ECO:0000259" key="1">
    <source>
        <dbReference type="Pfam" id="PF13568"/>
    </source>
</evidence>
<evidence type="ECO:0000313" key="3">
    <source>
        <dbReference type="Proteomes" id="UP000245489"/>
    </source>
</evidence>
<comment type="caution">
    <text evidence="2">The sequence shown here is derived from an EMBL/GenBank/DDBJ whole genome shotgun (WGS) entry which is preliminary data.</text>
</comment>